<dbReference type="Pfam" id="PF07394">
    <property type="entry name" value="DUF1501"/>
    <property type="match status" value="1"/>
</dbReference>
<dbReference type="OrthoDB" id="127333at2"/>
<dbReference type="KEGG" id="tpol:Mal48_02790"/>
<proteinExistence type="predicted"/>
<dbReference type="Proteomes" id="UP000315724">
    <property type="component" value="Chromosome"/>
</dbReference>
<dbReference type="EMBL" id="CP036267">
    <property type="protein sequence ID" value="QDT31049.1"/>
    <property type="molecule type" value="Genomic_DNA"/>
</dbReference>
<evidence type="ECO:0000313" key="1">
    <source>
        <dbReference type="EMBL" id="QDT31049.1"/>
    </source>
</evidence>
<accession>A0A517QHE1</accession>
<dbReference type="InterPro" id="IPR006311">
    <property type="entry name" value="TAT_signal"/>
</dbReference>
<sequence>MNFPDLSNHQNRRTFLSSTGVGLGSAALSSLLANDLSASDSSSTSLPRGLTEGLAGFPHFGQKVKRVIFLCMAGGPSHLESFDYKPKLAELDGRPMPNSFTQGQPIAQLQGQELKCLGPLTKFNQYGQSGQWISDFLPWHQKMADDICVIKSMVTEQINHDPAHTFMNTGTAISGRPSMGSWINYGLGSESEDLPGFVVMTSVGGRNPQPIASRQWGAGFLPSRFQGVEFNSTGDPVHYVSPPPGISMQQQQELVAAVNQLNRHRNKNIQNPEVDARIAAYEMAFRMQTSVPELMDVSNEPKHILDMYGASPGDGTYASNCLLARRLAERGVRFIQLYHRGWDHHGGLERYMNICCDLTDKPTYALIQDLKQRGMLDETLIIWGGEFGRTPMFQGKGGAGRDHHIKGFSMWMAGGGIQPGISHGATDELGYNATEDVVHVRDLHATMLHQLGIDHNRFTVKFQGLDLKLTGVEKARVVKEILL</sequence>
<evidence type="ECO:0008006" key="3">
    <source>
        <dbReference type="Google" id="ProtNLM"/>
    </source>
</evidence>
<organism evidence="1 2">
    <name type="scientific">Thalassoglobus polymorphus</name>
    <dbReference type="NCBI Taxonomy" id="2527994"/>
    <lineage>
        <taxon>Bacteria</taxon>
        <taxon>Pseudomonadati</taxon>
        <taxon>Planctomycetota</taxon>
        <taxon>Planctomycetia</taxon>
        <taxon>Planctomycetales</taxon>
        <taxon>Planctomycetaceae</taxon>
        <taxon>Thalassoglobus</taxon>
    </lineage>
</organism>
<keyword evidence="2" id="KW-1185">Reference proteome</keyword>
<reference evidence="1 2" key="1">
    <citation type="submission" date="2019-02" db="EMBL/GenBank/DDBJ databases">
        <title>Deep-cultivation of Planctomycetes and their phenomic and genomic characterization uncovers novel biology.</title>
        <authorList>
            <person name="Wiegand S."/>
            <person name="Jogler M."/>
            <person name="Boedeker C."/>
            <person name="Pinto D."/>
            <person name="Vollmers J."/>
            <person name="Rivas-Marin E."/>
            <person name="Kohn T."/>
            <person name="Peeters S.H."/>
            <person name="Heuer A."/>
            <person name="Rast P."/>
            <person name="Oberbeckmann S."/>
            <person name="Bunk B."/>
            <person name="Jeske O."/>
            <person name="Meyerdierks A."/>
            <person name="Storesund J.E."/>
            <person name="Kallscheuer N."/>
            <person name="Luecker S."/>
            <person name="Lage O.M."/>
            <person name="Pohl T."/>
            <person name="Merkel B.J."/>
            <person name="Hornburger P."/>
            <person name="Mueller R.-W."/>
            <person name="Bruemmer F."/>
            <person name="Labrenz M."/>
            <person name="Spormann A.M."/>
            <person name="Op den Camp H."/>
            <person name="Overmann J."/>
            <person name="Amann R."/>
            <person name="Jetten M.S.M."/>
            <person name="Mascher T."/>
            <person name="Medema M.H."/>
            <person name="Devos D.P."/>
            <person name="Kaster A.-K."/>
            <person name="Ovreas L."/>
            <person name="Rohde M."/>
            <person name="Galperin M.Y."/>
            <person name="Jogler C."/>
        </authorList>
    </citation>
    <scope>NUCLEOTIDE SEQUENCE [LARGE SCALE GENOMIC DNA]</scope>
    <source>
        <strain evidence="1 2">Mal48</strain>
    </source>
</reference>
<dbReference type="PANTHER" id="PTHR43737:SF1">
    <property type="entry name" value="DUF1501 DOMAIN-CONTAINING PROTEIN"/>
    <property type="match status" value="1"/>
</dbReference>
<dbReference type="PANTHER" id="PTHR43737">
    <property type="entry name" value="BLL7424 PROTEIN"/>
    <property type="match status" value="1"/>
</dbReference>
<dbReference type="SUPFAM" id="SSF53649">
    <property type="entry name" value="Alkaline phosphatase-like"/>
    <property type="match status" value="1"/>
</dbReference>
<gene>
    <name evidence="1" type="ORF">Mal48_02790</name>
</gene>
<dbReference type="InterPro" id="IPR010869">
    <property type="entry name" value="DUF1501"/>
</dbReference>
<name>A0A517QHE1_9PLAN</name>
<dbReference type="InterPro" id="IPR017850">
    <property type="entry name" value="Alkaline_phosphatase_core_sf"/>
</dbReference>
<protein>
    <recommendedName>
        <fullName evidence="3">Sulfatase</fullName>
    </recommendedName>
</protein>
<evidence type="ECO:0000313" key="2">
    <source>
        <dbReference type="Proteomes" id="UP000315724"/>
    </source>
</evidence>
<dbReference type="RefSeq" id="WP_145195348.1">
    <property type="nucleotide sequence ID" value="NZ_CP036267.1"/>
</dbReference>
<dbReference type="AlphaFoldDB" id="A0A517QHE1"/>
<dbReference type="Gene3D" id="3.40.720.10">
    <property type="entry name" value="Alkaline Phosphatase, subunit A"/>
    <property type="match status" value="1"/>
</dbReference>
<dbReference type="PROSITE" id="PS51318">
    <property type="entry name" value="TAT"/>
    <property type="match status" value="1"/>
</dbReference>